<dbReference type="GO" id="GO:0008270">
    <property type="term" value="F:zinc ion binding"/>
    <property type="evidence" value="ECO:0007669"/>
    <property type="project" value="UniProtKB-KW"/>
</dbReference>
<gene>
    <name evidence="3" type="ORF">HPB48_017629</name>
</gene>
<dbReference type="Gene3D" id="4.10.60.10">
    <property type="entry name" value="Zinc finger, CCHC-type"/>
    <property type="match status" value="1"/>
</dbReference>
<organism evidence="3 4">
    <name type="scientific">Haemaphysalis longicornis</name>
    <name type="common">Bush tick</name>
    <dbReference type="NCBI Taxonomy" id="44386"/>
    <lineage>
        <taxon>Eukaryota</taxon>
        <taxon>Metazoa</taxon>
        <taxon>Ecdysozoa</taxon>
        <taxon>Arthropoda</taxon>
        <taxon>Chelicerata</taxon>
        <taxon>Arachnida</taxon>
        <taxon>Acari</taxon>
        <taxon>Parasitiformes</taxon>
        <taxon>Ixodida</taxon>
        <taxon>Ixodoidea</taxon>
        <taxon>Ixodidae</taxon>
        <taxon>Haemaphysalinae</taxon>
        <taxon>Haemaphysalis</taxon>
    </lineage>
</organism>
<dbReference type="VEuPathDB" id="VectorBase:HLOH_054884"/>
<dbReference type="InterPro" id="IPR036875">
    <property type="entry name" value="Znf_CCHC_sf"/>
</dbReference>
<dbReference type="EMBL" id="JABSTR010000002">
    <property type="protein sequence ID" value="KAH9363417.1"/>
    <property type="molecule type" value="Genomic_DNA"/>
</dbReference>
<evidence type="ECO:0000313" key="4">
    <source>
        <dbReference type="Proteomes" id="UP000821853"/>
    </source>
</evidence>
<proteinExistence type="predicted"/>
<keyword evidence="1" id="KW-0479">Metal-binding</keyword>
<dbReference type="PROSITE" id="PS50158">
    <property type="entry name" value="ZF_CCHC"/>
    <property type="match status" value="1"/>
</dbReference>
<feature type="domain" description="CCHC-type" evidence="2">
    <location>
        <begin position="113"/>
        <end position="128"/>
    </location>
</feature>
<dbReference type="Proteomes" id="UP000821853">
    <property type="component" value="Chromosome 10"/>
</dbReference>
<keyword evidence="1" id="KW-0863">Zinc-finger</keyword>
<dbReference type="SUPFAM" id="SSF57756">
    <property type="entry name" value="Retrovirus zinc finger-like domains"/>
    <property type="match status" value="1"/>
</dbReference>
<dbReference type="OrthoDB" id="6475417at2759"/>
<dbReference type="Pfam" id="PF00098">
    <property type="entry name" value="zf-CCHC"/>
    <property type="match status" value="1"/>
</dbReference>
<evidence type="ECO:0000259" key="2">
    <source>
        <dbReference type="PROSITE" id="PS50158"/>
    </source>
</evidence>
<dbReference type="AlphaFoldDB" id="A0A9J6FLX5"/>
<dbReference type="InterPro" id="IPR001878">
    <property type="entry name" value="Znf_CCHC"/>
</dbReference>
<evidence type="ECO:0000256" key="1">
    <source>
        <dbReference type="PROSITE-ProRule" id="PRU00047"/>
    </source>
</evidence>
<dbReference type="SMART" id="SM00343">
    <property type="entry name" value="ZnF_C2HC"/>
    <property type="match status" value="2"/>
</dbReference>
<dbReference type="GO" id="GO:0003676">
    <property type="term" value="F:nucleic acid binding"/>
    <property type="evidence" value="ECO:0007669"/>
    <property type="project" value="InterPro"/>
</dbReference>
<keyword evidence="4" id="KW-1185">Reference proteome</keyword>
<keyword evidence="1" id="KW-0862">Zinc</keyword>
<comment type="caution">
    <text evidence="3">The sequence shown here is derived from an EMBL/GenBank/DDBJ whole genome shotgun (WGS) entry which is preliminary data.</text>
</comment>
<protein>
    <recommendedName>
        <fullName evidence="2">CCHC-type domain-containing protein</fullName>
    </recommendedName>
</protein>
<evidence type="ECO:0000313" key="3">
    <source>
        <dbReference type="EMBL" id="KAH9363417.1"/>
    </source>
</evidence>
<name>A0A9J6FLX5_HAELO</name>
<sequence length="130" mass="14130">MNKAHSGQLEALFGNSVGRLDRHNFAIDETMSSITGKMNAWLADANDRIADLSNRMAVVESPCQAVAPDLNAPVVPSIARSKRNVLHLPKQGHISRDCKQGERRSGAAMSPQCYLCGMLGHISRDCTNID</sequence>
<accession>A0A9J6FLX5</accession>
<reference evidence="3 4" key="1">
    <citation type="journal article" date="2020" name="Cell">
        <title>Large-Scale Comparative Analyses of Tick Genomes Elucidate Their Genetic Diversity and Vector Capacities.</title>
        <authorList>
            <consortium name="Tick Genome and Microbiome Consortium (TIGMIC)"/>
            <person name="Jia N."/>
            <person name="Wang J."/>
            <person name="Shi W."/>
            <person name="Du L."/>
            <person name="Sun Y."/>
            <person name="Zhan W."/>
            <person name="Jiang J.F."/>
            <person name="Wang Q."/>
            <person name="Zhang B."/>
            <person name="Ji P."/>
            <person name="Bell-Sakyi L."/>
            <person name="Cui X.M."/>
            <person name="Yuan T.T."/>
            <person name="Jiang B.G."/>
            <person name="Yang W.F."/>
            <person name="Lam T.T."/>
            <person name="Chang Q.C."/>
            <person name="Ding S.J."/>
            <person name="Wang X.J."/>
            <person name="Zhu J.G."/>
            <person name="Ruan X.D."/>
            <person name="Zhao L."/>
            <person name="Wei J.T."/>
            <person name="Ye R.Z."/>
            <person name="Que T.C."/>
            <person name="Du C.H."/>
            <person name="Zhou Y.H."/>
            <person name="Cheng J.X."/>
            <person name="Dai P.F."/>
            <person name="Guo W.B."/>
            <person name="Han X.H."/>
            <person name="Huang E.J."/>
            <person name="Li L.F."/>
            <person name="Wei W."/>
            <person name="Gao Y.C."/>
            <person name="Liu J.Z."/>
            <person name="Shao H.Z."/>
            <person name="Wang X."/>
            <person name="Wang C.C."/>
            <person name="Yang T.C."/>
            <person name="Huo Q.B."/>
            <person name="Li W."/>
            <person name="Chen H.Y."/>
            <person name="Chen S.E."/>
            <person name="Zhou L.G."/>
            <person name="Ni X.B."/>
            <person name="Tian J.H."/>
            <person name="Sheng Y."/>
            <person name="Liu T."/>
            <person name="Pan Y.S."/>
            <person name="Xia L.Y."/>
            <person name="Li J."/>
            <person name="Zhao F."/>
            <person name="Cao W.C."/>
        </authorList>
    </citation>
    <scope>NUCLEOTIDE SEQUENCE [LARGE SCALE GENOMIC DNA]</scope>
    <source>
        <strain evidence="3">HaeL-2018</strain>
    </source>
</reference>